<evidence type="ECO:0000256" key="1">
    <source>
        <dbReference type="SAM" id="MobiDB-lite"/>
    </source>
</evidence>
<organism evidence="2 3">
    <name type="scientific">Guyanagaster necrorhizus</name>
    <dbReference type="NCBI Taxonomy" id="856835"/>
    <lineage>
        <taxon>Eukaryota</taxon>
        <taxon>Fungi</taxon>
        <taxon>Dikarya</taxon>
        <taxon>Basidiomycota</taxon>
        <taxon>Agaricomycotina</taxon>
        <taxon>Agaricomycetes</taxon>
        <taxon>Agaricomycetidae</taxon>
        <taxon>Agaricales</taxon>
        <taxon>Marasmiineae</taxon>
        <taxon>Physalacriaceae</taxon>
        <taxon>Guyanagaster</taxon>
    </lineage>
</organism>
<dbReference type="EMBL" id="MU250524">
    <property type="protein sequence ID" value="KAG7452336.1"/>
    <property type="molecule type" value="Genomic_DNA"/>
</dbReference>
<evidence type="ECO:0000313" key="3">
    <source>
        <dbReference type="Proteomes" id="UP000812287"/>
    </source>
</evidence>
<gene>
    <name evidence="2" type="ORF">BT62DRAFT_298807</name>
</gene>
<accession>A0A9P7W6U7</accession>
<feature type="compositionally biased region" description="Polar residues" evidence="1">
    <location>
        <begin position="100"/>
        <end position="109"/>
    </location>
</feature>
<comment type="caution">
    <text evidence="2">The sequence shown here is derived from an EMBL/GenBank/DDBJ whole genome shotgun (WGS) entry which is preliminary data.</text>
</comment>
<dbReference type="AlphaFoldDB" id="A0A9P7W6U7"/>
<feature type="region of interest" description="Disordered" evidence="1">
    <location>
        <begin position="121"/>
        <end position="146"/>
    </location>
</feature>
<proteinExistence type="predicted"/>
<dbReference type="GeneID" id="66102703"/>
<protein>
    <submittedName>
        <fullName evidence="2">Uncharacterized protein</fullName>
    </submittedName>
</protein>
<sequence length="176" mass="19904">MQIPVHRQSWWPPALVGVRNSSVGSENWFRACFVTTTTTQKSTMIDNTGTFSRVWKQTSVFALELLGRLPRCPLSREGQLRWSVGFSTKLRNILHRSRSHSQPNSNPSCPVTLHLPTRPVARTKLPSGSSSGYPPSSEPKAILTHAGRSFRGPECFRRQADWERLRDLIYSRSSGR</sequence>
<keyword evidence="3" id="KW-1185">Reference proteome</keyword>
<dbReference type="RefSeq" id="XP_043045836.1">
    <property type="nucleotide sequence ID" value="XM_043180407.1"/>
</dbReference>
<feature type="compositionally biased region" description="Low complexity" evidence="1">
    <location>
        <begin position="126"/>
        <end position="139"/>
    </location>
</feature>
<dbReference type="Proteomes" id="UP000812287">
    <property type="component" value="Unassembled WGS sequence"/>
</dbReference>
<evidence type="ECO:0000313" key="2">
    <source>
        <dbReference type="EMBL" id="KAG7452336.1"/>
    </source>
</evidence>
<feature type="region of interest" description="Disordered" evidence="1">
    <location>
        <begin position="96"/>
        <end position="115"/>
    </location>
</feature>
<name>A0A9P7W6U7_9AGAR</name>
<reference evidence="2" key="1">
    <citation type="submission" date="2020-11" db="EMBL/GenBank/DDBJ databases">
        <title>Adaptations for nitrogen fixation in a non-lichenized fungal sporocarp promotes dispersal by wood-feeding termites.</title>
        <authorList>
            <consortium name="DOE Joint Genome Institute"/>
            <person name="Koch R.A."/>
            <person name="Yoon G."/>
            <person name="Arayal U."/>
            <person name="Lail K."/>
            <person name="Amirebrahimi M."/>
            <person name="Labutti K."/>
            <person name="Lipzen A."/>
            <person name="Riley R."/>
            <person name="Barry K."/>
            <person name="Henrissat B."/>
            <person name="Grigoriev I.V."/>
            <person name="Herr J.R."/>
            <person name="Aime M.C."/>
        </authorList>
    </citation>
    <scope>NUCLEOTIDE SEQUENCE</scope>
    <source>
        <strain evidence="2">MCA 3950</strain>
    </source>
</reference>